<evidence type="ECO:0000313" key="2">
    <source>
        <dbReference type="Proteomes" id="UP001302652"/>
    </source>
</evidence>
<evidence type="ECO:0000313" key="1">
    <source>
        <dbReference type="EMBL" id="WOD13951.1"/>
    </source>
</evidence>
<reference evidence="1 2" key="1">
    <citation type="submission" date="2023-10" db="EMBL/GenBank/DDBJ databases">
        <title>Surface-active antibiotics is a multifunctional adaptation for post-fire microbes.</title>
        <authorList>
            <person name="Liu M.D."/>
            <person name="Du Y."/>
            <person name="Koupaei S.K."/>
            <person name="Kim N.R."/>
            <person name="Zhang W."/>
            <person name="Traxler M.F."/>
        </authorList>
    </citation>
    <scope>NUCLEOTIDE SEQUENCE [LARGE SCALE GENOMIC DNA]</scope>
    <source>
        <strain evidence="1 2">F3</strain>
    </source>
</reference>
<accession>A0ABZ0E9R0</accession>
<sequence>MARSKPRQGIPTKLSAAQFEQFVLPHLSKGSRRPSKKLSFHAIFNYILRLLYLGCQWKELPIENDSQGLPEIHYTHIYRAFRRWQPDGCFEAIFEGSVFRLRQDDRLDTTVIHGDGTTIAAKKGGDNLKGDKVVAFCDRHCNVIPPFVTAPANRNESPLLREALPQLTRIARTVGLDLRGTIVSLDGVYDCRQNRKAIFNRESTDDDHRAGRE</sequence>
<organism evidence="1 2">
    <name type="scientific">Paraburkholderia kirstenboschensis</name>
    <dbReference type="NCBI Taxonomy" id="1245436"/>
    <lineage>
        <taxon>Bacteria</taxon>
        <taxon>Pseudomonadati</taxon>
        <taxon>Pseudomonadota</taxon>
        <taxon>Betaproteobacteria</taxon>
        <taxon>Burkholderiales</taxon>
        <taxon>Burkholderiaceae</taxon>
        <taxon>Paraburkholderia</taxon>
    </lineage>
</organism>
<name>A0ABZ0E9R0_9BURK</name>
<dbReference type="Proteomes" id="UP001302652">
    <property type="component" value="Chromosome 3"/>
</dbReference>
<proteinExistence type="predicted"/>
<keyword evidence="2" id="KW-1185">Reference proteome</keyword>
<gene>
    <name evidence="1" type="ORF">RW095_08560</name>
</gene>
<dbReference type="RefSeq" id="WP_317015684.1">
    <property type="nucleotide sequence ID" value="NZ_CP136511.1"/>
</dbReference>
<dbReference type="EMBL" id="CP136511">
    <property type="protein sequence ID" value="WOD13951.1"/>
    <property type="molecule type" value="Genomic_DNA"/>
</dbReference>
<protein>
    <submittedName>
        <fullName evidence="1">Transposase</fullName>
    </submittedName>
</protein>